<dbReference type="Proteomes" id="UP001233172">
    <property type="component" value="Unassembled WGS sequence"/>
</dbReference>
<sequence>MAKTVAEKIPLEAYLPYAIARWPWCPPNKNFVARRPIVVQDSVSTAICRQIASINFPNTANSPNLKLLANFGAKYGARHTDLGAWHPILADFSAFWAANRVPGTQLGRKGANAVINFSL</sequence>
<dbReference type="EMBL" id="JASAOG010000491">
    <property type="protein sequence ID" value="KAK0038739.1"/>
    <property type="molecule type" value="Genomic_DNA"/>
</dbReference>
<keyword evidence="2" id="KW-1185">Reference proteome</keyword>
<evidence type="ECO:0000313" key="1">
    <source>
        <dbReference type="EMBL" id="KAK0038739.1"/>
    </source>
</evidence>
<dbReference type="AlphaFoldDB" id="A0AAD8ET65"/>
<reference evidence="1" key="2">
    <citation type="submission" date="2023-04" db="EMBL/GenBank/DDBJ databases">
        <authorList>
            <person name="Bu L."/>
            <person name="Lu L."/>
            <person name="Laidemitt M.R."/>
            <person name="Zhang S.M."/>
            <person name="Mutuku M."/>
            <person name="Mkoji G."/>
            <person name="Steinauer M."/>
            <person name="Loker E.S."/>
        </authorList>
    </citation>
    <scope>NUCLEOTIDE SEQUENCE</scope>
    <source>
        <strain evidence="1">KasaAsao</strain>
        <tissue evidence="1">Whole Snail</tissue>
    </source>
</reference>
<name>A0AAD8ET65_BIOPF</name>
<comment type="caution">
    <text evidence="1">The sequence shown here is derived from an EMBL/GenBank/DDBJ whole genome shotgun (WGS) entry which is preliminary data.</text>
</comment>
<organism evidence="1 2">
    <name type="scientific">Biomphalaria pfeifferi</name>
    <name type="common">Bloodfluke planorb</name>
    <name type="synonym">Freshwater snail</name>
    <dbReference type="NCBI Taxonomy" id="112525"/>
    <lineage>
        <taxon>Eukaryota</taxon>
        <taxon>Metazoa</taxon>
        <taxon>Spiralia</taxon>
        <taxon>Lophotrochozoa</taxon>
        <taxon>Mollusca</taxon>
        <taxon>Gastropoda</taxon>
        <taxon>Heterobranchia</taxon>
        <taxon>Euthyneura</taxon>
        <taxon>Panpulmonata</taxon>
        <taxon>Hygrophila</taxon>
        <taxon>Lymnaeoidea</taxon>
        <taxon>Planorbidae</taxon>
        <taxon>Biomphalaria</taxon>
    </lineage>
</organism>
<protein>
    <submittedName>
        <fullName evidence="1">Uncharacterized protein</fullName>
    </submittedName>
</protein>
<accession>A0AAD8ET65</accession>
<reference evidence="1" key="1">
    <citation type="journal article" date="2023" name="PLoS Negl. Trop. Dis.">
        <title>A genome sequence for Biomphalaria pfeifferi, the major vector snail for the human-infecting parasite Schistosoma mansoni.</title>
        <authorList>
            <person name="Bu L."/>
            <person name="Lu L."/>
            <person name="Laidemitt M.R."/>
            <person name="Zhang S.M."/>
            <person name="Mutuku M."/>
            <person name="Mkoji G."/>
            <person name="Steinauer M."/>
            <person name="Loker E.S."/>
        </authorList>
    </citation>
    <scope>NUCLEOTIDE SEQUENCE</scope>
    <source>
        <strain evidence="1">KasaAsao</strain>
    </source>
</reference>
<evidence type="ECO:0000313" key="2">
    <source>
        <dbReference type="Proteomes" id="UP001233172"/>
    </source>
</evidence>
<proteinExistence type="predicted"/>
<gene>
    <name evidence="1" type="ORF">Bpfe_031518</name>
</gene>